<dbReference type="InterPro" id="IPR003473">
    <property type="entry name" value="NadA"/>
</dbReference>
<dbReference type="HAMAP" id="MF_00568">
    <property type="entry name" value="NadA_type2"/>
    <property type="match status" value="1"/>
</dbReference>
<feature type="binding site" evidence="9">
    <location>
        <position position="91"/>
    </location>
    <ligand>
        <name>[4Fe-4S] cluster</name>
        <dbReference type="ChEBI" id="CHEBI:49883"/>
    </ligand>
</feature>
<evidence type="ECO:0000313" key="11">
    <source>
        <dbReference type="Proteomes" id="UP000663088"/>
    </source>
</evidence>
<proteinExistence type="inferred from homology"/>
<comment type="cofactor">
    <cofactor evidence="9">
        <name>[4Fe-4S] cluster</name>
        <dbReference type="ChEBI" id="CHEBI:49883"/>
    </cofactor>
    <text evidence="9">Binds 1 [4Fe-4S] cluster per subunit.</text>
</comment>
<dbReference type="NCBIfam" id="NF006878">
    <property type="entry name" value="PRK09375.1-2"/>
    <property type="match status" value="1"/>
</dbReference>
<name>A0ABX7PSM4_9BACT</name>
<comment type="similarity">
    <text evidence="9">Belongs to the quinolinate synthase family. Type 2 subfamily.</text>
</comment>
<dbReference type="Pfam" id="PF02445">
    <property type="entry name" value="NadA"/>
    <property type="match status" value="1"/>
</dbReference>
<feature type="binding site" evidence="9">
    <location>
        <position position="134"/>
    </location>
    <ligand>
        <name>iminosuccinate</name>
        <dbReference type="ChEBI" id="CHEBI:77875"/>
    </ligand>
</feature>
<evidence type="ECO:0000256" key="3">
    <source>
        <dbReference type="ARBA" id="ARBA00022485"/>
    </source>
</evidence>
<feature type="binding site" evidence="9">
    <location>
        <position position="46"/>
    </location>
    <ligand>
        <name>iminosuccinate</name>
        <dbReference type="ChEBI" id="CHEBI:77875"/>
    </ligand>
</feature>
<keyword evidence="6 9" id="KW-0479">Metal-binding</keyword>
<keyword evidence="11" id="KW-1185">Reference proteome</keyword>
<dbReference type="Gene3D" id="3.40.50.10800">
    <property type="entry name" value="NadA-like"/>
    <property type="match status" value="3"/>
</dbReference>
<feature type="binding site" evidence="9">
    <location>
        <position position="220"/>
    </location>
    <ligand>
        <name>iminosuccinate</name>
        <dbReference type="ChEBI" id="CHEBI:77875"/>
    </ligand>
</feature>
<organism evidence="10 11">
    <name type="scientific">Candidatus Methylacidiphilum infernorum</name>
    <dbReference type="NCBI Taxonomy" id="511746"/>
    <lineage>
        <taxon>Bacteria</taxon>
        <taxon>Pseudomonadati</taxon>
        <taxon>Verrucomicrobiota</taxon>
        <taxon>Methylacidiphilae</taxon>
        <taxon>Methylacidiphilales</taxon>
        <taxon>Methylacidiphilaceae</taxon>
        <taxon>Methylacidiphilum (ex Ratnadevi et al. 2023)</taxon>
    </lineage>
</organism>
<dbReference type="SUPFAM" id="SSF142754">
    <property type="entry name" value="NadA-like"/>
    <property type="match status" value="1"/>
</dbReference>
<keyword evidence="8 9" id="KW-0411">Iron-sulfur</keyword>
<dbReference type="EMBL" id="CP065956">
    <property type="protein sequence ID" value="QSR85980.1"/>
    <property type="molecule type" value="Genomic_DNA"/>
</dbReference>
<keyword evidence="5 9" id="KW-0808">Transferase</keyword>
<keyword evidence="4 9" id="KW-0662">Pyridine nucleotide biosynthesis</keyword>
<evidence type="ECO:0000256" key="1">
    <source>
        <dbReference type="ARBA" id="ARBA00005065"/>
    </source>
</evidence>
<accession>A0ABX7PSM4</accession>
<protein>
    <recommendedName>
        <fullName evidence="2 9">Quinolinate synthase</fullName>
        <ecNumber evidence="2 9">2.5.1.72</ecNumber>
    </recommendedName>
</protein>
<keyword evidence="3 9" id="KW-0004">4Fe-4S</keyword>
<evidence type="ECO:0000256" key="7">
    <source>
        <dbReference type="ARBA" id="ARBA00023004"/>
    </source>
</evidence>
<feature type="binding site" evidence="9">
    <location>
        <begin position="203"/>
        <end position="205"/>
    </location>
    <ligand>
        <name>iminosuccinate</name>
        <dbReference type="ChEBI" id="CHEBI:77875"/>
    </ligand>
</feature>
<evidence type="ECO:0000313" key="10">
    <source>
        <dbReference type="EMBL" id="QSR85980.1"/>
    </source>
</evidence>
<comment type="pathway">
    <text evidence="1 9">Cofactor biosynthesis; NAD(+) biosynthesis; quinolinate from iminoaspartate: step 1/1.</text>
</comment>
<sequence>MSLEKMGIEEKKEKVLKLKKEKNALILAHNYQLPEIQDVADFVGDSLGLSFKAREATQQRIIFCGVHFMAETAKILNPNRKVILPDIEAGCSLSDSCSYEDLLEYKKENPTTFIVAYVNTSAAVKSLSDCICTSANALKIVQKVPPDRNILFVPDQNLGEWVQNQTGRKMDLWPGECYVHVEITHQSLLELKKRFPTAPIVSHPECERAVRMLSDFVCSTEQMISYCKNHPARSFIIATESGMITRLKKEIPEKEFIAASTSRCACAQCKFMKKITLDKLITALESDRFEIDVPIEIRKKAFLPIQQMLEWSV</sequence>
<dbReference type="InterPro" id="IPR023066">
    <property type="entry name" value="Quinolinate_synth_type2"/>
</dbReference>
<evidence type="ECO:0000256" key="8">
    <source>
        <dbReference type="ARBA" id="ARBA00023014"/>
    </source>
</evidence>
<evidence type="ECO:0000256" key="9">
    <source>
        <dbReference type="HAMAP-Rule" id="MF_00568"/>
    </source>
</evidence>
<comment type="catalytic activity">
    <reaction evidence="9">
        <text>iminosuccinate + dihydroxyacetone phosphate = quinolinate + phosphate + 2 H2O + H(+)</text>
        <dbReference type="Rhea" id="RHEA:25888"/>
        <dbReference type="ChEBI" id="CHEBI:15377"/>
        <dbReference type="ChEBI" id="CHEBI:15378"/>
        <dbReference type="ChEBI" id="CHEBI:29959"/>
        <dbReference type="ChEBI" id="CHEBI:43474"/>
        <dbReference type="ChEBI" id="CHEBI:57642"/>
        <dbReference type="ChEBI" id="CHEBI:77875"/>
        <dbReference type="EC" id="2.5.1.72"/>
    </reaction>
</comment>
<dbReference type="RefSeq" id="WP_206843724.1">
    <property type="nucleotide sequence ID" value="NZ_CP065956.1"/>
</dbReference>
<evidence type="ECO:0000256" key="6">
    <source>
        <dbReference type="ARBA" id="ARBA00022723"/>
    </source>
</evidence>
<dbReference type="PANTHER" id="PTHR30573:SF0">
    <property type="entry name" value="QUINOLINATE SYNTHASE, CHLOROPLASTIC"/>
    <property type="match status" value="1"/>
</dbReference>
<feature type="binding site" evidence="9">
    <location>
        <position position="269"/>
    </location>
    <ligand>
        <name>[4Fe-4S] cluster</name>
        <dbReference type="ChEBI" id="CHEBI:49883"/>
    </ligand>
</feature>
<dbReference type="EC" id="2.5.1.72" evidence="2 9"/>
<feature type="binding site" evidence="9">
    <location>
        <begin position="117"/>
        <end position="119"/>
    </location>
    <ligand>
        <name>iminosuccinate</name>
        <dbReference type="ChEBI" id="CHEBI:77875"/>
    </ligand>
</feature>
<evidence type="ECO:0000256" key="4">
    <source>
        <dbReference type="ARBA" id="ARBA00022642"/>
    </source>
</evidence>
<dbReference type="InterPro" id="IPR036094">
    <property type="entry name" value="NadA_sf"/>
</dbReference>
<keyword evidence="7 9" id="KW-0408">Iron</keyword>
<keyword evidence="9" id="KW-0963">Cytoplasm</keyword>
<dbReference type="PANTHER" id="PTHR30573">
    <property type="entry name" value="QUINOLINATE SYNTHETASE A"/>
    <property type="match status" value="1"/>
</dbReference>
<feature type="binding site" evidence="9">
    <location>
        <position position="177"/>
    </location>
    <ligand>
        <name>[4Fe-4S] cluster</name>
        <dbReference type="ChEBI" id="CHEBI:49883"/>
    </ligand>
</feature>
<evidence type="ECO:0000256" key="2">
    <source>
        <dbReference type="ARBA" id="ARBA00012669"/>
    </source>
</evidence>
<dbReference type="NCBIfam" id="TIGR00550">
    <property type="entry name" value="nadA"/>
    <property type="match status" value="1"/>
</dbReference>
<evidence type="ECO:0000256" key="5">
    <source>
        <dbReference type="ARBA" id="ARBA00022679"/>
    </source>
</evidence>
<gene>
    <name evidence="9 10" type="primary">nadA</name>
    <name evidence="10" type="ORF">EM20IM_05525</name>
</gene>
<dbReference type="Proteomes" id="UP000663088">
    <property type="component" value="Chromosome"/>
</dbReference>
<feature type="binding site" evidence="9">
    <location>
        <position position="29"/>
    </location>
    <ligand>
        <name>iminosuccinate</name>
        <dbReference type="ChEBI" id="CHEBI:77875"/>
    </ligand>
</feature>
<reference evidence="10 11" key="1">
    <citation type="submission" date="2020-12" db="EMBL/GenBank/DDBJ databases">
        <authorList>
            <person name="Awala S.I."/>
            <person name="Gwak J.-H."/>
            <person name="Kim S.-J."/>
            <person name="Rhee S.-K."/>
        </authorList>
    </citation>
    <scope>NUCLEOTIDE SEQUENCE [LARGE SCALE GENOMIC DNA]</scope>
    <source>
        <strain evidence="10 11">IT5</strain>
    </source>
</reference>
<comment type="function">
    <text evidence="9">Catalyzes the condensation of iminoaspartate with dihydroxyacetone phosphate to form quinolinate.</text>
</comment>
<comment type="subcellular location">
    <subcellularLocation>
        <location evidence="9">Cytoplasm</location>
    </subcellularLocation>
</comment>